<dbReference type="PROSITE" id="PS51157">
    <property type="entry name" value="ZF_UBR"/>
    <property type="match status" value="1"/>
</dbReference>
<evidence type="ECO:0000256" key="1">
    <source>
        <dbReference type="ARBA" id="ARBA00022723"/>
    </source>
</evidence>
<name>A0A1C1CY17_9EURO</name>
<protein>
    <submittedName>
        <fullName evidence="7">Putative metaphase-anaphase transition protein (Mlo2)</fullName>
    </submittedName>
</protein>
<keyword evidence="8" id="KW-1185">Reference proteome</keyword>
<keyword evidence="3" id="KW-0862">Zinc</keyword>
<dbReference type="eggNOG" id="KOG2752">
    <property type="taxonomic scope" value="Eukaryota"/>
</dbReference>
<feature type="compositionally biased region" description="Polar residues" evidence="5">
    <location>
        <begin position="446"/>
        <end position="467"/>
    </location>
</feature>
<evidence type="ECO:0000313" key="7">
    <source>
        <dbReference type="EMBL" id="OCT53376.1"/>
    </source>
</evidence>
<feature type="zinc finger region" description="UBR-type" evidence="4">
    <location>
        <begin position="44"/>
        <end position="122"/>
    </location>
</feature>
<dbReference type="GO" id="GO:0005737">
    <property type="term" value="C:cytoplasm"/>
    <property type="evidence" value="ECO:0007669"/>
    <property type="project" value="TreeGrafter"/>
</dbReference>
<dbReference type="InterPro" id="IPR003126">
    <property type="entry name" value="Znf_UBR"/>
</dbReference>
<feature type="compositionally biased region" description="Basic and acidic residues" evidence="5">
    <location>
        <begin position="389"/>
        <end position="399"/>
    </location>
</feature>
<dbReference type="Proteomes" id="UP000094526">
    <property type="component" value="Unassembled WGS sequence"/>
</dbReference>
<feature type="domain" description="UBR-type" evidence="6">
    <location>
        <begin position="44"/>
        <end position="122"/>
    </location>
</feature>
<dbReference type="STRING" id="86049.A0A1C1CY17"/>
<dbReference type="CDD" id="cd19677">
    <property type="entry name" value="UBR-box_UBR7"/>
    <property type="match status" value="1"/>
</dbReference>
<dbReference type="PANTHER" id="PTHR13513">
    <property type="entry name" value="E3 UBIQUITIN-PROTEIN LIGASE UBR7"/>
    <property type="match status" value="1"/>
</dbReference>
<evidence type="ECO:0000313" key="8">
    <source>
        <dbReference type="Proteomes" id="UP000094526"/>
    </source>
</evidence>
<dbReference type="OrthoDB" id="10262564at2759"/>
<sequence>MEAIPENEEVKMSAPQDSQTASEFIDQQLALEADAREVLPYKFDKCTNILGPLRQNVFACLTCSPPPASAAQVYTPAGVCYACSISCHGEHTLVELFSRRDFVCDCGTSRLPSTSPCTLRSDPATGSRGVHSQEPHKGNHYNHNFQNRFCACGEEYDANTEKGTMYQCLGLGTIETGGCGEDWYHPECLMGLPRHWYKEQEPEEGNDIVEKKLEDGESEKKDNASHPVPPGFPHEDDFEALICYKCVESNPWIKKYAGTAGFLPSVSNHGGSLALWAEEWKAIGCRTYAQYRDTMLAGCKTYAEYLAKTKPATAEPAPADLIATSSLKRKASDDDIDIRPSSPAKRVKDDNATTSHDANISSGLAQPSPSANGASVADLPAATAQPGEPDSKPQHKHDLLPSSPPAGRFSLFLKADFRDHLCHCPSCYPNLIPHPQLLEDEETYEPSISSDGSSQHHPNGTNGGSSRASLLERGEAALSNIDRVRAIEGVMVYNHLRDKVKEFLKPYAEEGRVVSADDIKAYFEKLRGDSQAIKEARADAGGGDEGEGDNRREQSGY</sequence>
<evidence type="ECO:0000256" key="2">
    <source>
        <dbReference type="ARBA" id="ARBA00022771"/>
    </source>
</evidence>
<evidence type="ECO:0000256" key="3">
    <source>
        <dbReference type="ARBA" id="ARBA00022833"/>
    </source>
</evidence>
<dbReference type="GO" id="GO:0008270">
    <property type="term" value="F:zinc ion binding"/>
    <property type="evidence" value="ECO:0007669"/>
    <property type="project" value="UniProtKB-KW"/>
</dbReference>
<dbReference type="VEuPathDB" id="FungiDB:CLCR_09962"/>
<reference evidence="8" key="1">
    <citation type="submission" date="2015-07" db="EMBL/GenBank/DDBJ databases">
        <authorList>
            <person name="Teixeira M.M."/>
            <person name="Souza R.C."/>
            <person name="Almeida L.G."/>
            <person name="Vicente V.A."/>
            <person name="de Hoog S."/>
            <person name="Bocca A.L."/>
            <person name="de Almeida S.R."/>
            <person name="Vasconcelos A.T."/>
            <person name="Felipe M.S."/>
        </authorList>
    </citation>
    <scope>NUCLEOTIDE SEQUENCE [LARGE SCALE GENOMIC DNA]</scope>
    <source>
        <strain evidence="8">KSF</strain>
    </source>
</reference>
<keyword evidence="1" id="KW-0479">Metal-binding</keyword>
<dbReference type="EMBL" id="LGRB01000008">
    <property type="protein sequence ID" value="OCT53376.1"/>
    <property type="molecule type" value="Genomic_DNA"/>
</dbReference>
<dbReference type="GO" id="GO:0061630">
    <property type="term" value="F:ubiquitin protein ligase activity"/>
    <property type="evidence" value="ECO:0007669"/>
    <property type="project" value="InterPro"/>
</dbReference>
<gene>
    <name evidence="7" type="ORF">CLCR_09962</name>
</gene>
<dbReference type="AlphaFoldDB" id="A0A1C1CY17"/>
<feature type="compositionally biased region" description="Polar residues" evidence="5">
    <location>
        <begin position="352"/>
        <end position="373"/>
    </location>
</feature>
<comment type="caution">
    <text evidence="7">The sequence shown here is derived from an EMBL/GenBank/DDBJ whole genome shotgun (WGS) entry which is preliminary data.</text>
</comment>
<proteinExistence type="predicted"/>
<keyword evidence="2" id="KW-0863">Zinc-finger</keyword>
<dbReference type="InterPro" id="IPR047506">
    <property type="entry name" value="UBR7-like_UBR-box"/>
</dbReference>
<feature type="region of interest" description="Disordered" evidence="5">
    <location>
        <begin position="442"/>
        <end position="467"/>
    </location>
</feature>
<evidence type="ECO:0000259" key="6">
    <source>
        <dbReference type="PROSITE" id="PS51157"/>
    </source>
</evidence>
<feature type="compositionally biased region" description="Basic and acidic residues" evidence="5">
    <location>
        <begin position="548"/>
        <end position="557"/>
    </location>
</feature>
<accession>A0A1C1CY17</accession>
<dbReference type="PANTHER" id="PTHR13513:SF9">
    <property type="entry name" value="E3 UBIQUITIN-PROTEIN LIGASE UBR7-RELATED"/>
    <property type="match status" value="1"/>
</dbReference>
<dbReference type="SMART" id="SM00396">
    <property type="entry name" value="ZnF_UBR1"/>
    <property type="match status" value="1"/>
</dbReference>
<dbReference type="VEuPathDB" id="FungiDB:G647_00346"/>
<feature type="region of interest" description="Disordered" evidence="5">
    <location>
        <begin position="534"/>
        <end position="557"/>
    </location>
</feature>
<feature type="region of interest" description="Disordered" evidence="5">
    <location>
        <begin position="332"/>
        <end position="403"/>
    </location>
</feature>
<dbReference type="Pfam" id="PF02207">
    <property type="entry name" value="zf-UBR"/>
    <property type="match status" value="1"/>
</dbReference>
<feature type="region of interest" description="Disordered" evidence="5">
    <location>
        <begin position="117"/>
        <end position="138"/>
    </location>
</feature>
<evidence type="ECO:0000256" key="5">
    <source>
        <dbReference type="SAM" id="MobiDB-lite"/>
    </source>
</evidence>
<evidence type="ECO:0000256" key="4">
    <source>
        <dbReference type="PROSITE-ProRule" id="PRU00508"/>
    </source>
</evidence>
<organism evidence="7 8">
    <name type="scientific">Cladophialophora carrionii</name>
    <dbReference type="NCBI Taxonomy" id="86049"/>
    <lineage>
        <taxon>Eukaryota</taxon>
        <taxon>Fungi</taxon>
        <taxon>Dikarya</taxon>
        <taxon>Ascomycota</taxon>
        <taxon>Pezizomycotina</taxon>
        <taxon>Eurotiomycetes</taxon>
        <taxon>Chaetothyriomycetidae</taxon>
        <taxon>Chaetothyriales</taxon>
        <taxon>Herpotrichiellaceae</taxon>
        <taxon>Cladophialophora</taxon>
    </lineage>
</organism>
<dbReference type="InterPro" id="IPR040204">
    <property type="entry name" value="UBR7"/>
</dbReference>